<dbReference type="SUPFAM" id="SSF56349">
    <property type="entry name" value="DNA breaking-rejoining enzymes"/>
    <property type="match status" value="1"/>
</dbReference>
<keyword evidence="3 9" id="KW-0132">Cell division</keyword>
<dbReference type="InterPro" id="IPR013762">
    <property type="entry name" value="Integrase-like_cat_sf"/>
</dbReference>
<dbReference type="InterPro" id="IPR004107">
    <property type="entry name" value="Integrase_SAM-like_N"/>
</dbReference>
<feature type="active site" evidence="9">
    <location>
        <position position="164"/>
    </location>
</feature>
<dbReference type="InterPro" id="IPR002104">
    <property type="entry name" value="Integrase_catalytic"/>
</dbReference>
<comment type="similarity">
    <text evidence="9">Belongs to the 'phage' integrase family. XerC subfamily.</text>
</comment>
<evidence type="ECO:0000256" key="5">
    <source>
        <dbReference type="ARBA" id="ARBA00022908"/>
    </source>
</evidence>
<comment type="subunit">
    <text evidence="9">Forms a cyclic heterotetrameric complex composed of two molecules of XerC and two molecules of XerD.</text>
</comment>
<accession>A0A6B3LE12</accession>
<name>A0A6B3LE12_9BACT</name>
<dbReference type="HAMAP" id="MF_01808">
    <property type="entry name" value="Recomb_XerC_XerD"/>
    <property type="match status" value="1"/>
</dbReference>
<dbReference type="PROSITE" id="PS51898">
    <property type="entry name" value="TYR_RECOMBINASE"/>
    <property type="match status" value="1"/>
</dbReference>
<dbReference type="GO" id="GO:0003677">
    <property type="term" value="F:DNA binding"/>
    <property type="evidence" value="ECO:0007669"/>
    <property type="project" value="UniProtKB-UniRule"/>
</dbReference>
<dbReference type="InterPro" id="IPR011010">
    <property type="entry name" value="DNA_brk_join_enz"/>
</dbReference>
<reference evidence="10 11" key="1">
    <citation type="submission" date="2020-12" db="EMBL/GenBank/DDBJ databases">
        <title>Sulforoseuscoccus oceanibium gen. nov., sp. nov., a representative of the phylum Verrucomicrobia with special cytoplasmic membrane, and proposal of Sulforoseuscoccusaceae fam. nov.</title>
        <authorList>
            <person name="Xi F."/>
        </authorList>
    </citation>
    <scope>NUCLEOTIDE SEQUENCE [LARGE SCALE GENOMIC DNA]</scope>
    <source>
        <strain evidence="10 11">T37</strain>
    </source>
</reference>
<dbReference type="GO" id="GO:0007059">
    <property type="term" value="P:chromosome segregation"/>
    <property type="evidence" value="ECO:0007669"/>
    <property type="project" value="UniProtKB-UniRule"/>
</dbReference>
<dbReference type="KEGG" id="soa:G3M56_005105"/>
<dbReference type="InterPro" id="IPR050090">
    <property type="entry name" value="Tyrosine_recombinase_XerCD"/>
</dbReference>
<sequence>MRVEKSASKHTLDGYARALRVFREWDPKFSEWGACSTTTFRKYLFEMMKLGRSRATVRQHFAALRSFYKWLRDRRGMKENPLADVQLPKPERKLPVVLTAKHLDELLELPLKSADEKVKPSWLPLRDAAVLELFYGTGIRLQELVDLNVEDVDVYSETMRVMGKGAKERMVPVGGMAVKALQKYQSAAGVRNGPLIISKQRKRISRRAVSNLLDKYLKMSSIPLRVTPHKLRHSFATHLLDAGADLRAVQELLGHADLSTTQIYTHVSFERLKDAYDDAHPRA</sequence>
<dbReference type="Pfam" id="PF00589">
    <property type="entry name" value="Phage_integrase"/>
    <property type="match status" value="1"/>
</dbReference>
<evidence type="ECO:0000256" key="3">
    <source>
        <dbReference type="ARBA" id="ARBA00022618"/>
    </source>
</evidence>
<keyword evidence="6 9" id="KW-0238">DNA-binding</keyword>
<dbReference type="GO" id="GO:0009037">
    <property type="term" value="F:tyrosine-based site-specific recombinase activity"/>
    <property type="evidence" value="ECO:0007669"/>
    <property type="project" value="UniProtKB-UniRule"/>
</dbReference>
<dbReference type="Gene3D" id="1.10.150.130">
    <property type="match status" value="1"/>
</dbReference>
<keyword evidence="8 9" id="KW-0131">Cell cycle</keyword>
<feature type="active site" description="O-(3'-phospho-DNA)-tyrosine intermediate" evidence="9">
    <location>
        <position position="264"/>
    </location>
</feature>
<evidence type="ECO:0000256" key="6">
    <source>
        <dbReference type="ARBA" id="ARBA00023125"/>
    </source>
</evidence>
<evidence type="ECO:0000256" key="9">
    <source>
        <dbReference type="HAMAP-Rule" id="MF_01808"/>
    </source>
</evidence>
<dbReference type="CDD" id="cd00798">
    <property type="entry name" value="INT_XerDC_C"/>
    <property type="match status" value="1"/>
</dbReference>
<dbReference type="SUPFAM" id="SSF47823">
    <property type="entry name" value="lambda integrase-like, N-terminal domain"/>
    <property type="match status" value="1"/>
</dbReference>
<dbReference type="PANTHER" id="PTHR30349:SF77">
    <property type="entry name" value="TYROSINE RECOMBINASE XERC"/>
    <property type="match status" value="1"/>
</dbReference>
<dbReference type="GO" id="GO:0006313">
    <property type="term" value="P:DNA transposition"/>
    <property type="evidence" value="ECO:0007669"/>
    <property type="project" value="UniProtKB-UniRule"/>
</dbReference>
<dbReference type="EMBL" id="CP066776">
    <property type="protein sequence ID" value="QQL46373.1"/>
    <property type="molecule type" value="Genomic_DNA"/>
</dbReference>
<proteinExistence type="inferred from homology"/>
<organism evidence="10 11">
    <name type="scientific">Sulfuriroseicoccus oceanibius</name>
    <dbReference type="NCBI Taxonomy" id="2707525"/>
    <lineage>
        <taxon>Bacteria</taxon>
        <taxon>Pseudomonadati</taxon>
        <taxon>Verrucomicrobiota</taxon>
        <taxon>Verrucomicrobiia</taxon>
        <taxon>Verrucomicrobiales</taxon>
        <taxon>Verrucomicrobiaceae</taxon>
        <taxon>Sulfuriroseicoccus</taxon>
    </lineage>
</organism>
<protein>
    <recommendedName>
        <fullName evidence="9">Tyrosine recombinase XerC</fullName>
    </recommendedName>
</protein>
<dbReference type="PANTHER" id="PTHR30349">
    <property type="entry name" value="PHAGE INTEGRASE-RELATED"/>
    <property type="match status" value="1"/>
</dbReference>
<dbReference type="PROSITE" id="PS51900">
    <property type="entry name" value="CB"/>
    <property type="match status" value="1"/>
</dbReference>
<evidence type="ECO:0000256" key="7">
    <source>
        <dbReference type="ARBA" id="ARBA00023172"/>
    </source>
</evidence>
<keyword evidence="5 9" id="KW-0229">DNA integration</keyword>
<evidence type="ECO:0000256" key="1">
    <source>
        <dbReference type="ARBA" id="ARBA00004496"/>
    </source>
</evidence>
<keyword evidence="11" id="KW-1185">Reference proteome</keyword>
<feature type="active site" evidence="9">
    <location>
        <position position="232"/>
    </location>
</feature>
<evidence type="ECO:0000256" key="8">
    <source>
        <dbReference type="ARBA" id="ARBA00023306"/>
    </source>
</evidence>
<feature type="active site" evidence="9">
    <location>
        <position position="255"/>
    </location>
</feature>
<keyword evidence="4 9" id="KW-0159">Chromosome partition</keyword>
<dbReference type="Proteomes" id="UP000475117">
    <property type="component" value="Chromosome"/>
</dbReference>
<dbReference type="InterPro" id="IPR023009">
    <property type="entry name" value="Tyrosine_recombinase_XerC/XerD"/>
</dbReference>
<evidence type="ECO:0000313" key="10">
    <source>
        <dbReference type="EMBL" id="QQL46373.1"/>
    </source>
</evidence>
<dbReference type="GO" id="GO:0005737">
    <property type="term" value="C:cytoplasm"/>
    <property type="evidence" value="ECO:0007669"/>
    <property type="project" value="UniProtKB-SubCell"/>
</dbReference>
<gene>
    <name evidence="9" type="primary">xerC</name>
    <name evidence="10" type="ORF">G3M56_005105</name>
</gene>
<feature type="active site" evidence="9">
    <location>
        <position position="229"/>
    </location>
</feature>
<comment type="subcellular location">
    <subcellularLocation>
        <location evidence="1 9">Cytoplasm</location>
    </subcellularLocation>
</comment>
<feature type="active site" evidence="9">
    <location>
        <position position="140"/>
    </location>
</feature>
<comment type="function">
    <text evidence="9">Site-specific tyrosine recombinase, which acts by catalyzing the cutting and rejoining of the recombining DNA molecules. The XerC-XerD complex is essential to convert dimers of the bacterial chromosome into monomers to permit their segregation at cell division. It also contributes to the segregational stability of plasmids.</text>
</comment>
<evidence type="ECO:0000256" key="2">
    <source>
        <dbReference type="ARBA" id="ARBA00022490"/>
    </source>
</evidence>
<dbReference type="GO" id="GO:0051301">
    <property type="term" value="P:cell division"/>
    <property type="evidence" value="ECO:0007669"/>
    <property type="project" value="UniProtKB-KW"/>
</dbReference>
<keyword evidence="7 9" id="KW-0233">DNA recombination</keyword>
<dbReference type="AlphaFoldDB" id="A0A6B3LE12"/>
<evidence type="ECO:0000256" key="4">
    <source>
        <dbReference type="ARBA" id="ARBA00022829"/>
    </source>
</evidence>
<dbReference type="InterPro" id="IPR044068">
    <property type="entry name" value="CB"/>
</dbReference>
<evidence type="ECO:0000313" key="11">
    <source>
        <dbReference type="Proteomes" id="UP000475117"/>
    </source>
</evidence>
<dbReference type="InterPro" id="IPR010998">
    <property type="entry name" value="Integrase_recombinase_N"/>
</dbReference>
<dbReference type="Pfam" id="PF02899">
    <property type="entry name" value="Phage_int_SAM_1"/>
    <property type="match status" value="1"/>
</dbReference>
<dbReference type="Gene3D" id="1.10.443.10">
    <property type="entry name" value="Intergrase catalytic core"/>
    <property type="match status" value="1"/>
</dbReference>
<keyword evidence="2 9" id="KW-0963">Cytoplasm</keyword>